<evidence type="ECO:0000313" key="2">
    <source>
        <dbReference type="Proteomes" id="UP000324758"/>
    </source>
</evidence>
<accession>A0A5D3KBN6</accession>
<gene>
    <name evidence="1" type="ORF">FXB40_19140</name>
</gene>
<dbReference type="Proteomes" id="UP000324758">
    <property type="component" value="Unassembled WGS sequence"/>
</dbReference>
<comment type="caution">
    <text evidence="1">The sequence shown here is derived from an EMBL/GenBank/DDBJ whole genome shotgun (WGS) entry which is preliminary data.</text>
</comment>
<protein>
    <submittedName>
        <fullName evidence="1">Uncharacterized protein</fullName>
    </submittedName>
</protein>
<keyword evidence="2" id="KW-1185">Reference proteome</keyword>
<dbReference type="RefSeq" id="WP_148773737.1">
    <property type="nucleotide sequence ID" value="NZ_VSSS01000030.1"/>
</dbReference>
<proteinExistence type="predicted"/>
<name>A0A5D3KBN6_9BRAD</name>
<sequence length="60" mass="6379">MTKNGFYSYGSKALDGGDSGVMVLRRGGILGGTSPRRSLASEAFDTARSILIKGAPRFQR</sequence>
<dbReference type="EMBL" id="VSSS01000030">
    <property type="protein sequence ID" value="TYL93958.1"/>
    <property type="molecule type" value="Genomic_DNA"/>
</dbReference>
<organism evidence="1 2">
    <name type="scientific">Bradyrhizobium rifense</name>
    <dbReference type="NCBI Taxonomy" id="515499"/>
    <lineage>
        <taxon>Bacteria</taxon>
        <taxon>Pseudomonadati</taxon>
        <taxon>Pseudomonadota</taxon>
        <taxon>Alphaproteobacteria</taxon>
        <taxon>Hyphomicrobiales</taxon>
        <taxon>Nitrobacteraceae</taxon>
        <taxon>Bradyrhizobium</taxon>
    </lineage>
</organism>
<evidence type="ECO:0000313" key="1">
    <source>
        <dbReference type="EMBL" id="TYL93958.1"/>
    </source>
</evidence>
<dbReference type="AlphaFoldDB" id="A0A5D3KBN6"/>
<reference evidence="1 2" key="1">
    <citation type="submission" date="2019-08" db="EMBL/GenBank/DDBJ databases">
        <title>Bradyrhizobium hipponensis sp. nov., a rhizobium isolated from a Lupinus angustifolius root nodule in Tunisia.</title>
        <authorList>
            <person name="Off K."/>
            <person name="Rejili M."/>
            <person name="Mars M."/>
            <person name="Brachmann A."/>
            <person name="Marin M."/>
        </authorList>
    </citation>
    <scope>NUCLEOTIDE SEQUENCE [LARGE SCALE GENOMIC DNA]</scope>
    <source>
        <strain evidence="1 2">CTAW71</strain>
    </source>
</reference>